<dbReference type="InterPro" id="IPR015424">
    <property type="entry name" value="PyrdxlP-dep_Trfase"/>
</dbReference>
<protein>
    <recommendedName>
        <fullName evidence="3">Aminotransferase class V domain-containing protein</fullName>
    </recommendedName>
</protein>
<keyword evidence="5" id="KW-1185">Reference proteome</keyword>
<dbReference type="Proteomes" id="UP000631114">
    <property type="component" value="Unassembled WGS sequence"/>
</dbReference>
<evidence type="ECO:0000313" key="5">
    <source>
        <dbReference type="Proteomes" id="UP000631114"/>
    </source>
</evidence>
<dbReference type="Pfam" id="PF00266">
    <property type="entry name" value="Aminotran_5"/>
    <property type="match status" value="1"/>
</dbReference>
<feature type="compositionally biased region" description="Polar residues" evidence="2">
    <location>
        <begin position="548"/>
        <end position="567"/>
    </location>
</feature>
<dbReference type="Gene3D" id="3.40.640.10">
    <property type="entry name" value="Type I PLP-dependent aspartate aminotransferase-like (Major domain)"/>
    <property type="match status" value="1"/>
</dbReference>
<feature type="region of interest" description="Disordered" evidence="2">
    <location>
        <begin position="544"/>
        <end position="567"/>
    </location>
</feature>
<sequence length="612" mass="68687">MQKGGIDLQSELSIHEKCSWLQSQHIGNDIEFDTPFGKRRLTYADHTASGRSLLHIESFIVENVLPFYGNTHTDDSFVGQRTTKMVHEATKYIKKCLGGGQEDALIFCGSGTTAAIKRLQEVMGMAVPSIMRARLVNELRPEERWVAFVGPYEHHSNLLSWRQSLAEVVEIGVDEDGLVDMEMLRRELSSSKYSNRPMLGSFSACSNVTGILCDTRGIARLLHEHGAFACFDFAASGPYAKIDLRSGELEGYDAIFLSPHKFVGGPGTPGILLMSNNLYYLKSSAPSTCGGGTVGFINGFDEKDTLYYDNIEEREDAGTPPIIQKIRAALAFWVKEYMGYHLIETQDNLWIDRALQRLLPNPNINVLGNTSVKRQPVLSFLIYTTSLDEEKEIRDTSVYIWREKATKKDKPLHGRFVTKLLNDLFGIQARGGCACAGPYGHTLLNVDKEESLEFRAAIQEGYSGIKPGWTRISFIYYMSMTEFEYILTAIEFLALYGQRFLPLYHFNWNTGDWTFRRNVLNNAEERVSNLFNSMKLSGMQPLGGAGVGSSSNKAGTHGNSNDSCSSLSDKNVENKYKMYLQTAQYTAQSLPKYPLQRRIPEGVDPELITFRI</sequence>
<evidence type="ECO:0000256" key="2">
    <source>
        <dbReference type="SAM" id="MobiDB-lite"/>
    </source>
</evidence>
<dbReference type="PANTHER" id="PTHR43586">
    <property type="entry name" value="CYSTEINE DESULFURASE"/>
    <property type="match status" value="1"/>
</dbReference>
<dbReference type="AlphaFoldDB" id="A0A835HJH7"/>
<evidence type="ECO:0000256" key="1">
    <source>
        <dbReference type="ARBA" id="ARBA00022898"/>
    </source>
</evidence>
<dbReference type="EMBL" id="JADFTS010000006">
    <property type="protein sequence ID" value="KAF9600435.1"/>
    <property type="molecule type" value="Genomic_DNA"/>
</dbReference>
<dbReference type="InterPro" id="IPR000192">
    <property type="entry name" value="Aminotrans_V_dom"/>
</dbReference>
<gene>
    <name evidence="4" type="ORF">IFM89_009350</name>
</gene>
<dbReference type="InterPro" id="IPR015421">
    <property type="entry name" value="PyrdxlP-dep_Trfase_major"/>
</dbReference>
<organism evidence="4 5">
    <name type="scientific">Coptis chinensis</name>
    <dbReference type="NCBI Taxonomy" id="261450"/>
    <lineage>
        <taxon>Eukaryota</taxon>
        <taxon>Viridiplantae</taxon>
        <taxon>Streptophyta</taxon>
        <taxon>Embryophyta</taxon>
        <taxon>Tracheophyta</taxon>
        <taxon>Spermatophyta</taxon>
        <taxon>Magnoliopsida</taxon>
        <taxon>Ranunculales</taxon>
        <taxon>Ranunculaceae</taxon>
        <taxon>Coptidoideae</taxon>
        <taxon>Coptis</taxon>
    </lineage>
</organism>
<dbReference type="SUPFAM" id="SSF53383">
    <property type="entry name" value="PLP-dependent transferases"/>
    <property type="match status" value="1"/>
</dbReference>
<dbReference type="Gene3D" id="3.90.1150.10">
    <property type="entry name" value="Aspartate Aminotransferase, domain 1"/>
    <property type="match status" value="1"/>
</dbReference>
<comment type="caution">
    <text evidence="4">The sequence shown here is derived from an EMBL/GenBank/DDBJ whole genome shotgun (WGS) entry which is preliminary data.</text>
</comment>
<accession>A0A835HJH7</accession>
<name>A0A835HJH7_9MAGN</name>
<dbReference type="PANTHER" id="PTHR43586:SF8">
    <property type="entry name" value="CYSTEINE DESULFURASE 1, CHLOROPLASTIC"/>
    <property type="match status" value="1"/>
</dbReference>
<proteinExistence type="predicted"/>
<dbReference type="InterPro" id="IPR015422">
    <property type="entry name" value="PyrdxlP-dep_Trfase_small"/>
</dbReference>
<keyword evidence="1" id="KW-0663">Pyridoxal phosphate</keyword>
<evidence type="ECO:0000313" key="4">
    <source>
        <dbReference type="EMBL" id="KAF9600435.1"/>
    </source>
</evidence>
<dbReference type="OrthoDB" id="420046at2759"/>
<reference evidence="4 5" key="1">
    <citation type="submission" date="2020-10" db="EMBL/GenBank/DDBJ databases">
        <title>The Coptis chinensis genome and diversification of protoberbering-type alkaloids.</title>
        <authorList>
            <person name="Wang B."/>
            <person name="Shu S."/>
            <person name="Song C."/>
            <person name="Liu Y."/>
        </authorList>
    </citation>
    <scope>NUCLEOTIDE SEQUENCE [LARGE SCALE GENOMIC DNA]</scope>
    <source>
        <strain evidence="4">HL-2020</strain>
        <tissue evidence="4">Leaf</tissue>
    </source>
</reference>
<evidence type="ECO:0000259" key="3">
    <source>
        <dbReference type="Pfam" id="PF00266"/>
    </source>
</evidence>
<feature type="domain" description="Aminotransferase class V" evidence="3">
    <location>
        <begin position="58"/>
        <end position="382"/>
    </location>
</feature>